<evidence type="ECO:0000256" key="1">
    <source>
        <dbReference type="SAM" id="SignalP"/>
    </source>
</evidence>
<accession>A0A0N4XE30</accession>
<dbReference type="GO" id="GO:0007162">
    <property type="term" value="P:negative regulation of cell adhesion"/>
    <property type="evidence" value="ECO:0007669"/>
    <property type="project" value="TreeGrafter"/>
</dbReference>
<feature type="signal peptide" evidence="1">
    <location>
        <begin position="1"/>
        <end position="17"/>
    </location>
</feature>
<dbReference type="PANTHER" id="PTHR22625">
    <property type="entry name" value="PLEXIN"/>
    <property type="match status" value="1"/>
</dbReference>
<name>A0A0N4XE30_NIPBR</name>
<keyword evidence="3" id="KW-1185">Reference proteome</keyword>
<dbReference type="STRING" id="27835.A0A0N4XE30"/>
<evidence type="ECO:0000313" key="3">
    <source>
        <dbReference type="Proteomes" id="UP000271162"/>
    </source>
</evidence>
<gene>
    <name evidence="2" type="ORF">NBR_LOCUS783</name>
</gene>
<dbReference type="Proteomes" id="UP000271162">
    <property type="component" value="Unassembled WGS sequence"/>
</dbReference>
<dbReference type="InterPro" id="IPR036352">
    <property type="entry name" value="Semap_dom_sf"/>
</dbReference>
<dbReference type="GO" id="GO:0008360">
    <property type="term" value="P:regulation of cell shape"/>
    <property type="evidence" value="ECO:0007669"/>
    <property type="project" value="TreeGrafter"/>
</dbReference>
<organism evidence="4">
    <name type="scientific">Nippostrongylus brasiliensis</name>
    <name type="common">Rat hookworm</name>
    <dbReference type="NCBI Taxonomy" id="27835"/>
    <lineage>
        <taxon>Eukaryota</taxon>
        <taxon>Metazoa</taxon>
        <taxon>Ecdysozoa</taxon>
        <taxon>Nematoda</taxon>
        <taxon>Chromadorea</taxon>
        <taxon>Rhabditida</taxon>
        <taxon>Rhabditina</taxon>
        <taxon>Rhabditomorpha</taxon>
        <taxon>Strongyloidea</taxon>
        <taxon>Heligmosomidae</taxon>
        <taxon>Nippostrongylus</taxon>
    </lineage>
</organism>
<proteinExistence type="predicted"/>
<dbReference type="GO" id="GO:0050772">
    <property type="term" value="P:positive regulation of axonogenesis"/>
    <property type="evidence" value="ECO:0007669"/>
    <property type="project" value="TreeGrafter"/>
</dbReference>
<keyword evidence="1" id="KW-0732">Signal</keyword>
<dbReference type="GO" id="GO:0002116">
    <property type="term" value="C:semaphorin receptor complex"/>
    <property type="evidence" value="ECO:0007669"/>
    <property type="project" value="TreeGrafter"/>
</dbReference>
<dbReference type="GO" id="GO:0008045">
    <property type="term" value="P:motor neuron axon guidance"/>
    <property type="evidence" value="ECO:0007669"/>
    <property type="project" value="TreeGrafter"/>
</dbReference>
<dbReference type="EMBL" id="UYSL01000430">
    <property type="protein sequence ID" value="VDL63773.1"/>
    <property type="molecule type" value="Genomic_DNA"/>
</dbReference>
<protein>
    <submittedName>
        <fullName evidence="4">Sema domain-containing protein</fullName>
    </submittedName>
</protein>
<dbReference type="GO" id="GO:0097374">
    <property type="term" value="P:sensory neuron axon guidance"/>
    <property type="evidence" value="ECO:0007669"/>
    <property type="project" value="TreeGrafter"/>
</dbReference>
<dbReference type="PANTHER" id="PTHR22625:SF44">
    <property type="entry name" value="PLEXIN-B"/>
    <property type="match status" value="1"/>
</dbReference>
<dbReference type="InterPro" id="IPR015943">
    <property type="entry name" value="WD40/YVTN_repeat-like_dom_sf"/>
</dbReference>
<dbReference type="GO" id="GO:0005886">
    <property type="term" value="C:plasma membrane"/>
    <property type="evidence" value="ECO:0007669"/>
    <property type="project" value="TreeGrafter"/>
</dbReference>
<dbReference type="WBParaSite" id="NBR_0000078201-mRNA-1">
    <property type="protein sequence ID" value="NBR_0000078201-mRNA-1"/>
    <property type="gene ID" value="NBR_0000078201"/>
</dbReference>
<dbReference type="OMA" id="HRNINSE"/>
<reference evidence="2 3" key="2">
    <citation type="submission" date="2018-11" db="EMBL/GenBank/DDBJ databases">
        <authorList>
            <consortium name="Pathogen Informatics"/>
        </authorList>
    </citation>
    <scope>NUCLEOTIDE SEQUENCE [LARGE SCALE GENOMIC DNA]</scope>
</reference>
<evidence type="ECO:0000313" key="4">
    <source>
        <dbReference type="WBParaSite" id="NBR_0000078201-mRNA-1"/>
    </source>
</evidence>
<dbReference type="GO" id="GO:0017154">
    <property type="term" value="F:semaphorin receptor activity"/>
    <property type="evidence" value="ECO:0007669"/>
    <property type="project" value="InterPro"/>
</dbReference>
<dbReference type="Gene3D" id="2.130.10.10">
    <property type="entry name" value="YVTN repeat-like/Quinoprotein amine dehydrogenase"/>
    <property type="match status" value="1"/>
</dbReference>
<dbReference type="GO" id="GO:0030334">
    <property type="term" value="P:regulation of cell migration"/>
    <property type="evidence" value="ECO:0007669"/>
    <property type="project" value="TreeGrafter"/>
</dbReference>
<feature type="chain" id="PRO_5043124522" evidence="1">
    <location>
        <begin position="18"/>
        <end position="256"/>
    </location>
</feature>
<evidence type="ECO:0000313" key="2">
    <source>
        <dbReference type="EMBL" id="VDL63773.1"/>
    </source>
</evidence>
<dbReference type="SUPFAM" id="SSF101912">
    <property type="entry name" value="Sema domain"/>
    <property type="match status" value="1"/>
</dbReference>
<dbReference type="InterPro" id="IPR031148">
    <property type="entry name" value="Plexin"/>
</dbReference>
<reference evidence="4" key="1">
    <citation type="submission" date="2017-02" db="UniProtKB">
        <authorList>
            <consortium name="WormBaseParasite"/>
        </authorList>
    </citation>
    <scope>IDENTIFICATION</scope>
</reference>
<sequence>MRRLLVVVRLLIGLLVALDDDGHIISAQHFYYSKNSINNVILEDGKVFVGAVNELAALSEEELLPLHSISTGPIRDSPLCSVDGSSCLKDAVLRDTDNHNKNLSLTVQGDLPVAAISPTASCVSLTLSPSLLAVAVSHSVDSPYREPFPAVALRELPELSVVNAGSLEGEAAVFLRAELRSSFSVRYLNMFHYQHYVFIAAVQAQDTRQTRTAAPMVAKLLRICDNDTRWVNPLRFLSYTYHQPFSGLQVAKRTNE</sequence>
<dbReference type="AlphaFoldDB" id="A0A0N4XE30"/>